<dbReference type="KEGG" id="syw:SYNW0684"/>
<dbReference type="RefSeq" id="WP_011127552.1">
    <property type="nucleotide sequence ID" value="NC_005070.1"/>
</dbReference>
<dbReference type="STRING" id="84588.SYNW0684"/>
<dbReference type="CDD" id="cd02440">
    <property type="entry name" value="AdoMet_MTases"/>
    <property type="match status" value="1"/>
</dbReference>
<evidence type="ECO:0000256" key="6">
    <source>
        <dbReference type="ARBA" id="ARBA00047941"/>
    </source>
</evidence>
<comment type="catalytic activity">
    <reaction evidence="6">
        <text>arsenic triglutathione + [thioredoxin]-dithiol + S-adenosyl-L-methionine + 2 H2O = methylarsonous acid + [thioredoxin]-disulfide + 3 glutathione + S-adenosyl-L-homocysteine + H(+)</text>
        <dbReference type="Rhea" id="RHEA:69460"/>
        <dbReference type="Rhea" id="RHEA-COMP:10698"/>
        <dbReference type="Rhea" id="RHEA-COMP:10700"/>
        <dbReference type="ChEBI" id="CHEBI:15377"/>
        <dbReference type="ChEBI" id="CHEBI:15378"/>
        <dbReference type="ChEBI" id="CHEBI:17826"/>
        <dbReference type="ChEBI" id="CHEBI:29950"/>
        <dbReference type="ChEBI" id="CHEBI:50058"/>
        <dbReference type="ChEBI" id="CHEBI:57856"/>
        <dbReference type="ChEBI" id="CHEBI:57925"/>
        <dbReference type="ChEBI" id="CHEBI:59789"/>
        <dbReference type="ChEBI" id="CHEBI:183640"/>
        <dbReference type="EC" id="2.1.1.137"/>
    </reaction>
</comment>
<keyword evidence="1" id="KW-0808">Transferase</keyword>
<accession>Q7U8D7</accession>
<keyword evidence="11" id="KW-1185">Reference proteome</keyword>
<evidence type="ECO:0000256" key="2">
    <source>
        <dbReference type="ARBA" id="ARBA00022691"/>
    </source>
</evidence>
<protein>
    <recommendedName>
        <fullName evidence="5">Arsenite methyltransferase</fullName>
        <ecNumber evidence="4">2.1.1.137</ecNumber>
    </recommendedName>
</protein>
<dbReference type="Pfam" id="PF13847">
    <property type="entry name" value="Methyltransf_31"/>
    <property type="match status" value="1"/>
</dbReference>
<dbReference type="GO" id="GO:0030791">
    <property type="term" value="F:arsenite methyltransferase activity"/>
    <property type="evidence" value="ECO:0007669"/>
    <property type="project" value="UniProtKB-EC"/>
</dbReference>
<evidence type="ECO:0000256" key="7">
    <source>
        <dbReference type="ARBA" id="ARBA00047943"/>
    </source>
</evidence>
<dbReference type="EC" id="2.1.1.137" evidence="4"/>
<dbReference type="AlphaFoldDB" id="Q7U8D7"/>
<keyword evidence="10" id="KW-0489">Methyltransferase</keyword>
<dbReference type="PANTHER" id="PTHR43675">
    <property type="entry name" value="ARSENITE METHYLTRANSFERASE"/>
    <property type="match status" value="1"/>
</dbReference>
<dbReference type="eggNOG" id="COG2226">
    <property type="taxonomic scope" value="Bacteria"/>
</dbReference>
<dbReference type="PANTHER" id="PTHR43675:SF8">
    <property type="entry name" value="ARSENITE METHYLTRANSFERASE"/>
    <property type="match status" value="1"/>
</dbReference>
<dbReference type="Gene3D" id="3.40.50.150">
    <property type="entry name" value="Vaccinia Virus protein VP39"/>
    <property type="match status" value="1"/>
</dbReference>
<evidence type="ECO:0000256" key="1">
    <source>
        <dbReference type="ARBA" id="ARBA00022679"/>
    </source>
</evidence>
<comment type="catalytic activity">
    <reaction evidence="8">
        <text>arsenic triglutathione + 3 [thioredoxin]-dithiol + 3 S-adenosyl-L-methionine = trimethylarsine + 3 [thioredoxin]-disulfide + 3 glutathione + 3 S-adenosyl-L-homocysteine + 3 H(+)</text>
        <dbReference type="Rhea" id="RHEA:69432"/>
        <dbReference type="Rhea" id="RHEA-COMP:10698"/>
        <dbReference type="Rhea" id="RHEA-COMP:10700"/>
        <dbReference type="ChEBI" id="CHEBI:15378"/>
        <dbReference type="ChEBI" id="CHEBI:27130"/>
        <dbReference type="ChEBI" id="CHEBI:29950"/>
        <dbReference type="ChEBI" id="CHEBI:50058"/>
        <dbReference type="ChEBI" id="CHEBI:57856"/>
        <dbReference type="ChEBI" id="CHEBI:57925"/>
        <dbReference type="ChEBI" id="CHEBI:59789"/>
        <dbReference type="ChEBI" id="CHEBI:183640"/>
        <dbReference type="EC" id="2.1.1.137"/>
    </reaction>
</comment>
<dbReference type="InterPro" id="IPR026669">
    <property type="entry name" value="Arsenite_MeTrfase-like"/>
</dbReference>
<evidence type="ECO:0000256" key="3">
    <source>
        <dbReference type="ARBA" id="ARBA00034487"/>
    </source>
</evidence>
<name>Q7U8D7_PARMW</name>
<comment type="similarity">
    <text evidence="3">Belongs to the methyltransferase superfamily. Arsenite methyltransferase family.</text>
</comment>
<dbReference type="InterPro" id="IPR025714">
    <property type="entry name" value="Methyltranfer_dom"/>
</dbReference>
<dbReference type="SUPFAM" id="SSF53335">
    <property type="entry name" value="S-adenosyl-L-methionine-dependent methyltransferases"/>
    <property type="match status" value="1"/>
</dbReference>
<dbReference type="HOGENOM" id="CLU_052868_2_0_3"/>
<dbReference type="EMBL" id="BX569690">
    <property type="protein sequence ID" value="CAE07199.1"/>
    <property type="molecule type" value="Genomic_DNA"/>
</dbReference>
<sequence>MAESCCPSPEPLDQSDAVDARYGAAALEREACLCTPVGFDPALLQVIPDAVVERDYGCGDPTRWVRPGDRVLDLGSGSGKNAFICSQVVGADGAVLGVDRNPDMLTLSRQAAPVVAEAIGYGNVRFVEGAIEALDEQGDGAEPLVPDASIDVVLSNCVLNLVNPSSRQRLLANIRRVLAPGGRVAISDIVCDQPVPMHLQQDPELWSGCISGAWQEDDFLKDFRALGLEQVTFADRSEQPWRTLEGIEFRAVTLVGQLPGQHSVVGAPCC</sequence>
<evidence type="ECO:0000256" key="5">
    <source>
        <dbReference type="ARBA" id="ARBA00034545"/>
    </source>
</evidence>
<feature type="domain" description="Methyltransferase" evidence="9">
    <location>
        <begin position="67"/>
        <end position="220"/>
    </location>
</feature>
<keyword evidence="2" id="KW-0949">S-adenosyl-L-methionine</keyword>
<comment type="catalytic activity">
    <reaction evidence="7">
        <text>arsenic triglutathione + 2 [thioredoxin]-dithiol + 2 S-adenosyl-L-methionine + H2O = dimethylarsinous acid + 2 [thioredoxin]-disulfide + 3 glutathione + 2 S-adenosyl-L-homocysteine + 2 H(+)</text>
        <dbReference type="Rhea" id="RHEA:69464"/>
        <dbReference type="Rhea" id="RHEA-COMP:10698"/>
        <dbReference type="Rhea" id="RHEA-COMP:10700"/>
        <dbReference type="ChEBI" id="CHEBI:15377"/>
        <dbReference type="ChEBI" id="CHEBI:15378"/>
        <dbReference type="ChEBI" id="CHEBI:23808"/>
        <dbReference type="ChEBI" id="CHEBI:29950"/>
        <dbReference type="ChEBI" id="CHEBI:50058"/>
        <dbReference type="ChEBI" id="CHEBI:57856"/>
        <dbReference type="ChEBI" id="CHEBI:57925"/>
        <dbReference type="ChEBI" id="CHEBI:59789"/>
        <dbReference type="ChEBI" id="CHEBI:183640"/>
        <dbReference type="EC" id="2.1.1.137"/>
    </reaction>
</comment>
<gene>
    <name evidence="10" type="ordered locus">SYNW0684</name>
</gene>
<dbReference type="Proteomes" id="UP000001422">
    <property type="component" value="Chromosome"/>
</dbReference>
<organism evidence="10 11">
    <name type="scientific">Parasynechococcus marenigrum (strain WH8102)</name>
    <dbReference type="NCBI Taxonomy" id="84588"/>
    <lineage>
        <taxon>Bacteria</taxon>
        <taxon>Bacillati</taxon>
        <taxon>Cyanobacteriota</taxon>
        <taxon>Cyanophyceae</taxon>
        <taxon>Synechococcales</taxon>
        <taxon>Prochlorococcaceae</taxon>
        <taxon>Parasynechococcus</taxon>
        <taxon>Parasynechococcus marenigrum</taxon>
    </lineage>
</organism>
<evidence type="ECO:0000259" key="9">
    <source>
        <dbReference type="Pfam" id="PF13847"/>
    </source>
</evidence>
<evidence type="ECO:0000313" key="11">
    <source>
        <dbReference type="Proteomes" id="UP000001422"/>
    </source>
</evidence>
<evidence type="ECO:0000256" key="8">
    <source>
        <dbReference type="ARBA" id="ARBA00048428"/>
    </source>
</evidence>
<dbReference type="GO" id="GO:0032259">
    <property type="term" value="P:methylation"/>
    <property type="evidence" value="ECO:0007669"/>
    <property type="project" value="UniProtKB-KW"/>
</dbReference>
<proteinExistence type="inferred from homology"/>
<evidence type="ECO:0000256" key="4">
    <source>
        <dbReference type="ARBA" id="ARBA00034521"/>
    </source>
</evidence>
<dbReference type="InterPro" id="IPR029063">
    <property type="entry name" value="SAM-dependent_MTases_sf"/>
</dbReference>
<reference evidence="10 11" key="1">
    <citation type="journal article" date="2003" name="Nature">
        <title>The genome of a motile marine Synechococcus.</title>
        <authorList>
            <person name="Palenik B."/>
            <person name="Brahamsha B."/>
            <person name="Larimer F."/>
            <person name="Land M."/>
            <person name="Hauser L."/>
            <person name="Chain P."/>
            <person name="Lamerdin J."/>
            <person name="Regala W."/>
            <person name="Allen E.A."/>
            <person name="McCarren J."/>
            <person name="Paulsen I."/>
            <person name="Dufresne A."/>
            <person name="Partensky F."/>
            <person name="Webb E."/>
            <person name="Waterbury J."/>
        </authorList>
    </citation>
    <scope>NUCLEOTIDE SEQUENCE [LARGE SCALE GENOMIC DNA]</scope>
    <source>
        <strain evidence="10 11">WH8102</strain>
    </source>
</reference>
<evidence type="ECO:0000313" key="10">
    <source>
        <dbReference type="EMBL" id="CAE07199.1"/>
    </source>
</evidence>